<dbReference type="GO" id="GO:0016020">
    <property type="term" value="C:membrane"/>
    <property type="evidence" value="ECO:0007669"/>
    <property type="project" value="UniProtKB-SubCell"/>
</dbReference>
<dbReference type="PANTHER" id="PTHR15549">
    <property type="entry name" value="PAIRED IMMUNOGLOBULIN-LIKE TYPE 2 RECEPTOR"/>
    <property type="match status" value="1"/>
</dbReference>
<organism evidence="7 8">
    <name type="scientific">Cercophora samala</name>
    <dbReference type="NCBI Taxonomy" id="330535"/>
    <lineage>
        <taxon>Eukaryota</taxon>
        <taxon>Fungi</taxon>
        <taxon>Dikarya</taxon>
        <taxon>Ascomycota</taxon>
        <taxon>Pezizomycotina</taxon>
        <taxon>Sordariomycetes</taxon>
        <taxon>Sordariomycetidae</taxon>
        <taxon>Sordariales</taxon>
        <taxon>Lasiosphaeriaceae</taxon>
        <taxon>Cercophora</taxon>
    </lineage>
</organism>
<name>A0AA39ZAI3_9PEZI</name>
<evidence type="ECO:0000313" key="7">
    <source>
        <dbReference type="EMBL" id="KAK0666807.1"/>
    </source>
</evidence>
<evidence type="ECO:0000256" key="6">
    <source>
        <dbReference type="SAM" id="Phobius"/>
    </source>
</evidence>
<evidence type="ECO:0000256" key="3">
    <source>
        <dbReference type="ARBA" id="ARBA00022989"/>
    </source>
</evidence>
<dbReference type="GO" id="GO:0071944">
    <property type="term" value="C:cell periphery"/>
    <property type="evidence" value="ECO:0007669"/>
    <property type="project" value="UniProtKB-ARBA"/>
</dbReference>
<dbReference type="Proteomes" id="UP001174997">
    <property type="component" value="Unassembled WGS sequence"/>
</dbReference>
<evidence type="ECO:0000256" key="1">
    <source>
        <dbReference type="ARBA" id="ARBA00004167"/>
    </source>
</evidence>
<dbReference type="AlphaFoldDB" id="A0AA39ZAI3"/>
<keyword evidence="4 6" id="KW-0472">Membrane</keyword>
<dbReference type="InterPro" id="IPR051694">
    <property type="entry name" value="Immunoregulatory_rcpt-like"/>
</dbReference>
<feature type="region of interest" description="Disordered" evidence="5">
    <location>
        <begin position="301"/>
        <end position="343"/>
    </location>
</feature>
<keyword evidence="3 6" id="KW-1133">Transmembrane helix</keyword>
<evidence type="ECO:0000313" key="8">
    <source>
        <dbReference type="Proteomes" id="UP001174997"/>
    </source>
</evidence>
<feature type="region of interest" description="Disordered" evidence="5">
    <location>
        <begin position="241"/>
        <end position="261"/>
    </location>
</feature>
<proteinExistence type="predicted"/>
<comment type="subcellular location">
    <subcellularLocation>
        <location evidence="1">Membrane</location>
        <topology evidence="1">Single-pass membrane protein</topology>
    </subcellularLocation>
</comment>
<dbReference type="PANTHER" id="PTHR15549:SF30">
    <property type="entry name" value="MID2 DOMAIN-CONTAINING PROTEIN"/>
    <property type="match status" value="1"/>
</dbReference>
<evidence type="ECO:0000256" key="4">
    <source>
        <dbReference type="ARBA" id="ARBA00023136"/>
    </source>
</evidence>
<gene>
    <name evidence="7" type="ORF">QBC41DRAFT_255490</name>
</gene>
<keyword evidence="2 6" id="KW-0812">Transmembrane</keyword>
<reference evidence="7" key="1">
    <citation type="submission" date="2023-06" db="EMBL/GenBank/DDBJ databases">
        <title>Genome-scale phylogeny and comparative genomics of the fungal order Sordariales.</title>
        <authorList>
            <consortium name="Lawrence Berkeley National Laboratory"/>
            <person name="Hensen N."/>
            <person name="Bonometti L."/>
            <person name="Westerberg I."/>
            <person name="Brannstrom I.O."/>
            <person name="Guillou S."/>
            <person name="Cros-Aarteil S."/>
            <person name="Calhoun S."/>
            <person name="Haridas S."/>
            <person name="Kuo A."/>
            <person name="Mondo S."/>
            <person name="Pangilinan J."/>
            <person name="Riley R."/>
            <person name="Labutti K."/>
            <person name="Andreopoulos B."/>
            <person name="Lipzen A."/>
            <person name="Chen C."/>
            <person name="Yanf M."/>
            <person name="Daum C."/>
            <person name="Ng V."/>
            <person name="Clum A."/>
            <person name="Steindorff A."/>
            <person name="Ohm R."/>
            <person name="Martin F."/>
            <person name="Silar P."/>
            <person name="Natvig D."/>
            <person name="Lalanne C."/>
            <person name="Gautier V."/>
            <person name="Ament-Velasquez S.L."/>
            <person name="Kruys A."/>
            <person name="Hutchinson M.I."/>
            <person name="Powell A.J."/>
            <person name="Barry K."/>
            <person name="Miller A.N."/>
            <person name="Grigoriev I.V."/>
            <person name="Debuchy R."/>
            <person name="Gladieux P."/>
            <person name="Thoren M.H."/>
            <person name="Johannesson H."/>
        </authorList>
    </citation>
    <scope>NUCLEOTIDE SEQUENCE</scope>
    <source>
        <strain evidence="7">CBS 307.81</strain>
    </source>
</reference>
<dbReference type="EMBL" id="JAULSY010000082">
    <property type="protein sequence ID" value="KAK0666807.1"/>
    <property type="molecule type" value="Genomic_DNA"/>
</dbReference>
<evidence type="ECO:0000256" key="2">
    <source>
        <dbReference type="ARBA" id="ARBA00022692"/>
    </source>
</evidence>
<protein>
    <submittedName>
        <fullName evidence="7">Uncharacterized protein</fullName>
    </submittedName>
</protein>
<comment type="caution">
    <text evidence="7">The sequence shown here is derived from an EMBL/GenBank/DDBJ whole genome shotgun (WGS) entry which is preliminary data.</text>
</comment>
<evidence type="ECO:0000256" key="5">
    <source>
        <dbReference type="SAM" id="MobiDB-lite"/>
    </source>
</evidence>
<feature type="transmembrane region" description="Helical" evidence="6">
    <location>
        <begin position="204"/>
        <end position="227"/>
    </location>
</feature>
<sequence length="343" mass="36548">MAGAITNQARKILGDLTTTFTAPEPCWTPAHHPEINVGWLGQTCGPMGIQDNAACWPPTTTGAPRTNSAFFGWGFYSPGLECPAGYQSACTASATSQGWRVQFKMEPEETFVGCCPEGYACHNENGQTCISNARATTISTYQCESGSQINLAPMTLPHQNWSQAYIYAPMIQLAWKPSDLPLSRRPTVTSAPEEPSGGGMSTGAIAGVAVGAAAVIIAIVIGTFLLWRMKRRGIARAGSDSEIDYAPTGTGTPPPGYPTTVADEPTKYYYAGQTDQQWHPGMKEPQATPYELGQATAPVELNGARWDIHGRVEAPGPEVGPRELESPQGTPPAGRPAVLHQSR</sequence>
<keyword evidence="8" id="KW-1185">Reference proteome</keyword>
<accession>A0AA39ZAI3</accession>